<evidence type="ECO:0000259" key="2">
    <source>
        <dbReference type="Pfam" id="PF03446"/>
    </source>
</evidence>
<sequence>MTAAVIIGLGEAGELYARGLRDCGYTTVGFDPFVTLNADGIAQAATIEEAVASADLVLSLVGARAASAVGEQAIPVMQHGAVFADLNTSSPELKARLAHIASAHKVLFADVAVLAPVPREGARTPLMASGDGADEFADLMSQVGAPVESIGGEPGDAAGRKLLRSVFMKGLAAVLLESMTAASEVGQAAWLRDQIASEFSGDARQLIERLIAGSREHAERRVHETEDANAYLDSLGAPNWSTKAAHAWLSRLRDEPRTSDGLSSVVSQGKDAASE</sequence>
<dbReference type="InterPro" id="IPR036291">
    <property type="entry name" value="NAD(P)-bd_dom_sf"/>
</dbReference>
<protein>
    <submittedName>
        <fullName evidence="4">3-hydroxyisobutyrate dehydrogenase-like beta-hydroxyacid dehydrogenase</fullName>
    </submittedName>
</protein>
<evidence type="ECO:0000313" key="4">
    <source>
        <dbReference type="EMBL" id="PFG30034.1"/>
    </source>
</evidence>
<dbReference type="EMBL" id="PDJE01000001">
    <property type="protein sequence ID" value="PFG30034.1"/>
    <property type="molecule type" value="Genomic_DNA"/>
</dbReference>
<dbReference type="InterPro" id="IPR013328">
    <property type="entry name" value="6PGD_dom2"/>
</dbReference>
<feature type="domain" description="Phosphogluconate dehydrogenase NAD-binding putative C-terminal" evidence="3">
    <location>
        <begin position="182"/>
        <end position="251"/>
    </location>
</feature>
<accession>A0A2A9DTW6</accession>
<comment type="caution">
    <text evidence="4">The sequence shown here is derived from an EMBL/GenBank/DDBJ whole genome shotgun (WGS) entry which is preliminary data.</text>
</comment>
<dbReference type="SUPFAM" id="SSF48179">
    <property type="entry name" value="6-phosphogluconate dehydrogenase C-terminal domain-like"/>
    <property type="match status" value="1"/>
</dbReference>
<proteinExistence type="predicted"/>
<dbReference type="AlphaFoldDB" id="A0A2A9DTW6"/>
<dbReference type="GO" id="GO:0050661">
    <property type="term" value="F:NADP binding"/>
    <property type="evidence" value="ECO:0007669"/>
    <property type="project" value="InterPro"/>
</dbReference>
<feature type="domain" description="6-phosphogluconate dehydrogenase NADP-binding" evidence="2">
    <location>
        <begin position="6"/>
        <end position="140"/>
    </location>
</feature>
<dbReference type="InterPro" id="IPR008927">
    <property type="entry name" value="6-PGluconate_DH-like_C_sf"/>
</dbReference>
<evidence type="ECO:0000259" key="3">
    <source>
        <dbReference type="Pfam" id="PF09130"/>
    </source>
</evidence>
<dbReference type="Gene3D" id="1.10.1040.10">
    <property type="entry name" value="N-(1-d-carboxylethyl)-l-norvaline Dehydrogenase, domain 2"/>
    <property type="match status" value="1"/>
</dbReference>
<dbReference type="SUPFAM" id="SSF51735">
    <property type="entry name" value="NAD(P)-binding Rossmann-fold domains"/>
    <property type="match status" value="1"/>
</dbReference>
<feature type="region of interest" description="Disordered" evidence="1">
    <location>
        <begin position="254"/>
        <end position="275"/>
    </location>
</feature>
<organism evidence="4 5">
    <name type="scientific">Paramicrobacterium agarici</name>
    <dbReference type="NCBI Taxonomy" id="630514"/>
    <lineage>
        <taxon>Bacteria</taxon>
        <taxon>Bacillati</taxon>
        <taxon>Actinomycetota</taxon>
        <taxon>Actinomycetes</taxon>
        <taxon>Micrococcales</taxon>
        <taxon>Microbacteriaceae</taxon>
        <taxon>Paramicrobacterium</taxon>
    </lineage>
</organism>
<dbReference type="InterPro" id="IPR006115">
    <property type="entry name" value="6PGDH_NADP-bd"/>
</dbReference>
<evidence type="ECO:0000313" key="5">
    <source>
        <dbReference type="Proteomes" id="UP000221369"/>
    </source>
</evidence>
<dbReference type="Pfam" id="PF03446">
    <property type="entry name" value="NAD_binding_2"/>
    <property type="match status" value="1"/>
</dbReference>
<dbReference type="Proteomes" id="UP000221369">
    <property type="component" value="Unassembled WGS sequence"/>
</dbReference>
<keyword evidence="5" id="KW-1185">Reference proteome</keyword>
<dbReference type="Pfam" id="PF09130">
    <property type="entry name" value="DUF1932"/>
    <property type="match status" value="1"/>
</dbReference>
<gene>
    <name evidence="4" type="ORF">ATJ78_0954</name>
</gene>
<dbReference type="InterPro" id="IPR015814">
    <property type="entry name" value="Pgluconate_DH_NAD-bd_C"/>
</dbReference>
<evidence type="ECO:0000256" key="1">
    <source>
        <dbReference type="SAM" id="MobiDB-lite"/>
    </source>
</evidence>
<reference evidence="4 5" key="1">
    <citation type="submission" date="2017-10" db="EMBL/GenBank/DDBJ databases">
        <title>Sequencing the genomes of 1000 actinobacteria strains.</title>
        <authorList>
            <person name="Klenk H.-P."/>
        </authorList>
    </citation>
    <scope>NUCLEOTIDE SEQUENCE [LARGE SCALE GENOMIC DNA]</scope>
    <source>
        <strain evidence="4 5">DSM 21798</strain>
    </source>
</reference>
<dbReference type="Gene3D" id="3.40.50.720">
    <property type="entry name" value="NAD(P)-binding Rossmann-like Domain"/>
    <property type="match status" value="1"/>
</dbReference>
<name>A0A2A9DTW6_9MICO</name>
<dbReference type="RefSeq" id="WP_098406545.1">
    <property type="nucleotide sequence ID" value="NZ_PDJE01000001.1"/>
</dbReference>